<name>E8R0Q2_ISOPI</name>
<gene>
    <name evidence="3" type="ordered locus">Isop_0645</name>
</gene>
<accession>E8R0Q2</accession>
<keyword evidence="1" id="KW-0175">Coiled coil</keyword>
<sequence>MTISASPHQTPDRRPNKSPTRAHLVAFGSGRGWAWMVSLGSLCSLMGCAERGPFLGGVNRNQELVLRNAALEAENRDLQRQLASMRDTADQIETELAELRRRESFMTAGRRGEDRLRDGDEDFGFDSQLERRRDRDAGAAKGYRRPPSRETEQDWRTPDNSPMADAREDPLDSPSLSPSSSSSGTGTRRAAGSLEAMPRAPLNGDNPPDGSGGFELHDLFSNPNSDAGGRLPPPDADPGELASRETDWQTPSLRATLQPSDSSARSMTASDSSELAQRRSEPAANSASSPRLRSPVRSGSTFPNAPWPDDSPLRRLPGAEMFREPSRTPWLNPAPSSDSPSRPSPRASPTPSRSQ</sequence>
<evidence type="ECO:0000256" key="1">
    <source>
        <dbReference type="SAM" id="Coils"/>
    </source>
</evidence>
<protein>
    <submittedName>
        <fullName evidence="3">Uncharacterized protein</fullName>
    </submittedName>
</protein>
<keyword evidence="4" id="KW-1185">Reference proteome</keyword>
<feature type="compositionally biased region" description="Basic and acidic residues" evidence="2">
    <location>
        <begin position="128"/>
        <end position="138"/>
    </location>
</feature>
<feature type="compositionally biased region" description="Polar residues" evidence="2">
    <location>
        <begin position="248"/>
        <end position="259"/>
    </location>
</feature>
<organism evidence="3 4">
    <name type="scientific">Isosphaera pallida (strain ATCC 43644 / DSM 9630 / IS1B)</name>
    <dbReference type="NCBI Taxonomy" id="575540"/>
    <lineage>
        <taxon>Bacteria</taxon>
        <taxon>Pseudomonadati</taxon>
        <taxon>Planctomycetota</taxon>
        <taxon>Planctomycetia</taxon>
        <taxon>Isosphaerales</taxon>
        <taxon>Isosphaeraceae</taxon>
        <taxon>Isosphaera</taxon>
    </lineage>
</organism>
<dbReference type="Proteomes" id="UP000008631">
    <property type="component" value="Chromosome"/>
</dbReference>
<proteinExistence type="predicted"/>
<dbReference type="HOGENOM" id="CLU_780267_0_0_0"/>
<dbReference type="EMBL" id="CP002353">
    <property type="protein sequence ID" value="ADV61237.1"/>
    <property type="molecule type" value="Genomic_DNA"/>
</dbReference>
<evidence type="ECO:0000256" key="2">
    <source>
        <dbReference type="SAM" id="MobiDB-lite"/>
    </source>
</evidence>
<dbReference type="KEGG" id="ipa:Isop_0645"/>
<dbReference type="RefSeq" id="WP_013563526.1">
    <property type="nucleotide sequence ID" value="NC_014962.1"/>
</dbReference>
<dbReference type="InParanoid" id="E8R0Q2"/>
<feature type="compositionally biased region" description="Polar residues" evidence="2">
    <location>
        <begin position="283"/>
        <end position="303"/>
    </location>
</feature>
<feature type="coiled-coil region" evidence="1">
    <location>
        <begin position="61"/>
        <end position="102"/>
    </location>
</feature>
<evidence type="ECO:0000313" key="3">
    <source>
        <dbReference type="EMBL" id="ADV61237.1"/>
    </source>
</evidence>
<feature type="compositionally biased region" description="Basic and acidic residues" evidence="2">
    <location>
        <begin position="147"/>
        <end position="157"/>
    </location>
</feature>
<evidence type="ECO:0000313" key="4">
    <source>
        <dbReference type="Proteomes" id="UP000008631"/>
    </source>
</evidence>
<feature type="region of interest" description="Disordered" evidence="2">
    <location>
        <begin position="110"/>
        <end position="355"/>
    </location>
</feature>
<dbReference type="STRING" id="575540.Isop_0645"/>
<feature type="compositionally biased region" description="Low complexity" evidence="2">
    <location>
        <begin position="172"/>
        <end position="193"/>
    </location>
</feature>
<dbReference type="AlphaFoldDB" id="E8R0Q2"/>
<reference evidence="3 4" key="2">
    <citation type="journal article" date="2011" name="Stand. Genomic Sci.">
        <title>Complete genome sequence of Isosphaera pallida type strain (IS1B).</title>
        <authorList>
            <consortium name="US DOE Joint Genome Institute (JGI-PGF)"/>
            <person name="Goker M."/>
            <person name="Cleland D."/>
            <person name="Saunders E."/>
            <person name="Lapidus A."/>
            <person name="Nolan M."/>
            <person name="Lucas S."/>
            <person name="Hammon N."/>
            <person name="Deshpande S."/>
            <person name="Cheng J.F."/>
            <person name="Tapia R."/>
            <person name="Han C."/>
            <person name="Goodwin L."/>
            <person name="Pitluck S."/>
            <person name="Liolios K."/>
            <person name="Pagani I."/>
            <person name="Ivanova N."/>
            <person name="Mavromatis K."/>
            <person name="Pati A."/>
            <person name="Chen A."/>
            <person name="Palaniappan K."/>
            <person name="Land M."/>
            <person name="Hauser L."/>
            <person name="Chang Y.J."/>
            <person name="Jeffries C.D."/>
            <person name="Detter J.C."/>
            <person name="Beck B."/>
            <person name="Woyke T."/>
            <person name="Bristow J."/>
            <person name="Eisen J.A."/>
            <person name="Markowitz V."/>
            <person name="Hugenholtz P."/>
            <person name="Kyrpides N.C."/>
            <person name="Klenk H.P."/>
        </authorList>
    </citation>
    <scope>NUCLEOTIDE SEQUENCE [LARGE SCALE GENOMIC DNA]</scope>
    <source>
        <strain evidence="4">ATCC 43644 / DSM 9630 / IS1B</strain>
    </source>
</reference>
<reference key="1">
    <citation type="submission" date="2010-11" db="EMBL/GenBank/DDBJ databases">
        <title>The complete sequence of chromosome of Isophaera pallida ATCC 43644.</title>
        <authorList>
            <consortium name="US DOE Joint Genome Institute (JGI-PGF)"/>
            <person name="Lucas S."/>
            <person name="Copeland A."/>
            <person name="Lapidus A."/>
            <person name="Bruce D."/>
            <person name="Goodwin L."/>
            <person name="Pitluck S."/>
            <person name="Kyrpides N."/>
            <person name="Mavromatis K."/>
            <person name="Pagani I."/>
            <person name="Ivanova N."/>
            <person name="Saunders E."/>
            <person name="Brettin T."/>
            <person name="Detter J.C."/>
            <person name="Han C."/>
            <person name="Tapia R."/>
            <person name="Land M."/>
            <person name="Hauser L."/>
            <person name="Markowitz V."/>
            <person name="Cheng J.-F."/>
            <person name="Hugenholtz P."/>
            <person name="Woyke T."/>
            <person name="Wu D."/>
            <person name="Eisen J.A."/>
        </authorList>
    </citation>
    <scope>NUCLEOTIDE SEQUENCE</scope>
    <source>
        <strain>ATCC 43644</strain>
    </source>
</reference>
<feature type="compositionally biased region" description="Low complexity" evidence="2">
    <location>
        <begin position="260"/>
        <end position="273"/>
    </location>
</feature>